<name>A0ABN9XRE5_9DINO</name>
<dbReference type="Proteomes" id="UP001189429">
    <property type="component" value="Unassembled WGS sequence"/>
</dbReference>
<keyword evidence="3" id="KW-1185">Reference proteome</keyword>
<protein>
    <submittedName>
        <fullName evidence="2">Uncharacterized protein</fullName>
    </submittedName>
</protein>
<feature type="region of interest" description="Disordered" evidence="1">
    <location>
        <begin position="43"/>
        <end position="102"/>
    </location>
</feature>
<sequence length="132" mass="14093">MSCQFSHPVPRCSTVFRTAPFPWERKPWPRGAACIAHDAASAASPSSPNTGFQHPQACRARLPSGAGSNGPPAREICSSRQSSGTAPAWRGAAPRSLLPRRRSIPRPFLGLREPLSLTSTLSQSAKDLTYAA</sequence>
<evidence type="ECO:0000256" key="1">
    <source>
        <dbReference type="SAM" id="MobiDB-lite"/>
    </source>
</evidence>
<reference evidence="2" key="1">
    <citation type="submission" date="2023-10" db="EMBL/GenBank/DDBJ databases">
        <authorList>
            <person name="Chen Y."/>
            <person name="Shah S."/>
            <person name="Dougan E. K."/>
            <person name="Thang M."/>
            <person name="Chan C."/>
        </authorList>
    </citation>
    <scope>NUCLEOTIDE SEQUENCE [LARGE SCALE GENOMIC DNA]</scope>
</reference>
<evidence type="ECO:0000313" key="3">
    <source>
        <dbReference type="Proteomes" id="UP001189429"/>
    </source>
</evidence>
<comment type="caution">
    <text evidence="2">The sequence shown here is derived from an EMBL/GenBank/DDBJ whole genome shotgun (WGS) entry which is preliminary data.</text>
</comment>
<accession>A0ABN9XRE5</accession>
<gene>
    <name evidence="2" type="ORF">PCOR1329_LOCUS79112</name>
</gene>
<evidence type="ECO:0000313" key="2">
    <source>
        <dbReference type="EMBL" id="CAK0902521.1"/>
    </source>
</evidence>
<proteinExistence type="predicted"/>
<organism evidence="2 3">
    <name type="scientific">Prorocentrum cordatum</name>
    <dbReference type="NCBI Taxonomy" id="2364126"/>
    <lineage>
        <taxon>Eukaryota</taxon>
        <taxon>Sar</taxon>
        <taxon>Alveolata</taxon>
        <taxon>Dinophyceae</taxon>
        <taxon>Prorocentrales</taxon>
        <taxon>Prorocentraceae</taxon>
        <taxon>Prorocentrum</taxon>
    </lineage>
</organism>
<dbReference type="EMBL" id="CAUYUJ010021082">
    <property type="protein sequence ID" value="CAK0902521.1"/>
    <property type="molecule type" value="Genomic_DNA"/>
</dbReference>